<organism evidence="2">
    <name type="scientific">Corethron hystrix</name>
    <dbReference type="NCBI Taxonomy" id="216773"/>
    <lineage>
        <taxon>Eukaryota</taxon>
        <taxon>Sar</taxon>
        <taxon>Stramenopiles</taxon>
        <taxon>Ochrophyta</taxon>
        <taxon>Bacillariophyta</taxon>
        <taxon>Coscinodiscophyceae</taxon>
        <taxon>Corethrophycidae</taxon>
        <taxon>Corethrales</taxon>
        <taxon>Corethraceae</taxon>
        <taxon>Corethron</taxon>
    </lineage>
</organism>
<protein>
    <submittedName>
        <fullName evidence="2">Uncharacterized protein</fullName>
    </submittedName>
</protein>
<evidence type="ECO:0000256" key="1">
    <source>
        <dbReference type="SAM" id="MobiDB-lite"/>
    </source>
</evidence>
<reference evidence="2" key="1">
    <citation type="submission" date="2021-01" db="EMBL/GenBank/DDBJ databases">
        <authorList>
            <person name="Corre E."/>
            <person name="Pelletier E."/>
            <person name="Niang G."/>
            <person name="Scheremetjew M."/>
            <person name="Finn R."/>
            <person name="Kale V."/>
            <person name="Holt S."/>
            <person name="Cochrane G."/>
            <person name="Meng A."/>
            <person name="Brown T."/>
            <person name="Cohen L."/>
        </authorList>
    </citation>
    <scope>NUCLEOTIDE SEQUENCE</scope>
    <source>
        <strain evidence="2">308</strain>
    </source>
</reference>
<evidence type="ECO:0000313" key="2">
    <source>
        <dbReference type="EMBL" id="CAD8874849.1"/>
    </source>
</evidence>
<sequence>MSNSNGKCPSQDTLPNRSVTIHVKPDISEDLGGGKQDAVVKLATSKNHRPIGRIPSMAGDDSGAAREGESPTSSQGLNQQPTLVSLNEDNNQSGKKAVHVKWAGKTIALGTFPPAEAEIKCLKAKELTRTWRLTKKPKPTREWVMAELERLQIRVVSGRLGRRTSCGEAQTQADGDGDADELKAPKKKMAKREKAVSTSTTSPKGSSTNQTANSLDQQRSDTSSDNSNKAFQSRDSDSITASLLSAAYLAREGDDNLLSGLAHNARNSSIHGTNLGNASRTNSDSVNLDLAFSLLNHRRSMRNSFALPHHSAATDGVTNRRRGSLGSVNIRDSIAPDFDSRRSIGVDGVTLTNFQDMIDRKELPNKSSIGSIATQDKILADLSRRRMSSIFQDLLGSREPAGDKMKRESLDLLTAVAQKTAGNETSNSNPDQSQVIGDDNRRSSIEAALEEVRKNSLKQQLNEHLQKQAAQKSHNSIASSPGVPMSHLMMRGDDQQWSNDFESVRRSSLANINAAIEEARKKRETHTTNRRNNLTNVDVAKEGTQIQVQEQSAETSSNCSSKSGQKFSIEAALDELRQNSIKTQLNENLQKHVTDKSNLFPQYSAPARNTNSFTNRNTSETVSDAATIITAAPSAYGENKRSSSTSAHISNNGRKVISNDLSGCQLSSGYSIDNDPSMHPSASNYSDSIRRGNENMPQTSEQSTTSLSLNLSPAQTYDMLKQHHKKLSHEMNETARMMRIFHRTSGLSFDPYLAAVNGSHETLLLNQQSALPNLYNEQNNYPQSTYGVEDNTFSSSTQLQLNHQHNTSNASNSVQFSTGIRNNSMNVPEVSVKVSAQEFGNSSNSKPFSTDFPSSTMTIPEVSLKHPSNNFNNTSILRQFATGIVNGNHPNNMIELSVKPASNDVESLLKKRRLQNDEPNN</sequence>
<feature type="compositionally biased region" description="Polar residues" evidence="1">
    <location>
        <begin position="1"/>
        <end position="19"/>
    </location>
</feature>
<feature type="region of interest" description="Disordered" evidence="1">
    <location>
        <begin position="1"/>
        <end position="94"/>
    </location>
</feature>
<feature type="compositionally biased region" description="Polar residues" evidence="1">
    <location>
        <begin position="461"/>
        <end position="479"/>
    </location>
</feature>
<feature type="compositionally biased region" description="Polar residues" evidence="1">
    <location>
        <begin position="420"/>
        <end position="435"/>
    </location>
</feature>
<feature type="compositionally biased region" description="Polar residues" evidence="1">
    <location>
        <begin position="642"/>
        <end position="671"/>
    </location>
</feature>
<dbReference type="EMBL" id="HBFR01002960">
    <property type="protein sequence ID" value="CAD8874849.1"/>
    <property type="molecule type" value="Transcribed_RNA"/>
</dbReference>
<feature type="region of interest" description="Disordered" evidence="1">
    <location>
        <begin position="461"/>
        <end position="485"/>
    </location>
</feature>
<feature type="compositionally biased region" description="Polar residues" evidence="1">
    <location>
        <begin position="209"/>
        <end position="231"/>
    </location>
</feature>
<gene>
    <name evidence="2" type="ORF">CHYS00102_LOCUS2024</name>
</gene>
<dbReference type="AlphaFoldDB" id="A0A7S1B4U8"/>
<name>A0A7S1B4U8_9STRA</name>
<accession>A0A7S1B4U8</accession>
<feature type="region of interest" description="Disordered" evidence="1">
    <location>
        <begin position="160"/>
        <end position="236"/>
    </location>
</feature>
<feature type="region of interest" description="Disordered" evidence="1">
    <location>
        <begin position="419"/>
        <end position="440"/>
    </location>
</feature>
<proteinExistence type="predicted"/>
<feature type="region of interest" description="Disordered" evidence="1">
    <location>
        <begin position="637"/>
        <end position="707"/>
    </location>
</feature>
<feature type="compositionally biased region" description="Low complexity" evidence="1">
    <location>
        <begin position="197"/>
        <end position="208"/>
    </location>
</feature>
<feature type="compositionally biased region" description="Polar residues" evidence="1">
    <location>
        <begin position="70"/>
        <end position="94"/>
    </location>
</feature>